<dbReference type="NCBIfam" id="TIGR00237">
    <property type="entry name" value="xseA"/>
    <property type="match status" value="1"/>
</dbReference>
<dbReference type="InterPro" id="IPR025824">
    <property type="entry name" value="OB-fold_nuc-bd_dom"/>
</dbReference>
<feature type="domain" description="Exonuclease VII large subunit C-terminal" evidence="6">
    <location>
        <begin position="154"/>
        <end position="445"/>
    </location>
</feature>
<evidence type="ECO:0000256" key="1">
    <source>
        <dbReference type="ARBA" id="ARBA00022490"/>
    </source>
</evidence>
<dbReference type="GO" id="GO:0008855">
    <property type="term" value="F:exodeoxyribonuclease VII activity"/>
    <property type="evidence" value="ECO:0007669"/>
    <property type="project" value="UniProtKB-UniRule"/>
</dbReference>
<dbReference type="EC" id="3.1.11.6" evidence="5"/>
<evidence type="ECO:0000256" key="3">
    <source>
        <dbReference type="ARBA" id="ARBA00022801"/>
    </source>
</evidence>
<sequence length="448" mass="50493">MKNNPITLYELNRLVKEVIESEMPNEYWVEAELSECRESRGHCYMELIQYDENGDSLGTAKNSGLFGTPTRSGPIAKASAKCWASKWMVIRPYFERTTGQQLHAGMKVLLRVYPQFHEAYGFSWIVTDIDPTYTMGDMARKRQEIIRQLKEAGIFDLQKELRLPLFCQHIAVISSETAAGYGDFCNQLADNPYGFQFQTQLFPAIMQGEGTAQSIITALEKIYNHVDFDCVVIIRGGGATSDLSGFDALELAENVANFPLPIITGIGHDRDESVVDMVSHIRVKTPTAAAALLISHLKEILDTINDTQEHLTRYAQQKLSTANYQLSAIAIALPRIFSTVKIHQEARIDSLYSRLAHCCSDKTSSLSSRLTALEERLPMLIERRLLSECHRLQLIEEKTKGLDPRLLLKRGYSITLHQGKVIRSSEQLHQGDEIETLLEKGTIKSIIK</sequence>
<evidence type="ECO:0000313" key="8">
    <source>
        <dbReference type="EMBL" id="SEW04409.1"/>
    </source>
</evidence>
<evidence type="ECO:0000259" key="7">
    <source>
        <dbReference type="Pfam" id="PF13742"/>
    </source>
</evidence>
<dbReference type="InterPro" id="IPR020579">
    <property type="entry name" value="Exonuc_VII_lsu_C"/>
</dbReference>
<dbReference type="Proteomes" id="UP000199373">
    <property type="component" value="Unassembled WGS sequence"/>
</dbReference>
<protein>
    <recommendedName>
        <fullName evidence="5">Exodeoxyribonuclease 7 large subunit</fullName>
        <ecNumber evidence="5">3.1.11.6</ecNumber>
    </recommendedName>
</protein>
<keyword evidence="4 5" id="KW-0269">Exonuclease</keyword>
<dbReference type="PANTHER" id="PTHR30008:SF0">
    <property type="entry name" value="EXODEOXYRIBONUCLEASE 7 LARGE SUBUNIT"/>
    <property type="match status" value="1"/>
</dbReference>
<comment type="subcellular location">
    <subcellularLocation>
        <location evidence="5">Cytoplasm</location>
    </subcellularLocation>
</comment>
<dbReference type="GO" id="GO:0003676">
    <property type="term" value="F:nucleic acid binding"/>
    <property type="evidence" value="ECO:0007669"/>
    <property type="project" value="InterPro"/>
</dbReference>
<evidence type="ECO:0000256" key="4">
    <source>
        <dbReference type="ARBA" id="ARBA00022839"/>
    </source>
</evidence>
<dbReference type="GO" id="GO:0006308">
    <property type="term" value="P:DNA catabolic process"/>
    <property type="evidence" value="ECO:0007669"/>
    <property type="project" value="UniProtKB-UniRule"/>
</dbReference>
<keyword evidence="9" id="KW-1185">Reference proteome</keyword>
<comment type="catalytic activity">
    <reaction evidence="5">
        <text>Exonucleolytic cleavage in either 5'- to 3'- or 3'- to 5'-direction to yield nucleoside 5'-phosphates.</text>
        <dbReference type="EC" id="3.1.11.6"/>
    </reaction>
</comment>
<name>A0A1I0NU19_9BACT</name>
<evidence type="ECO:0000259" key="6">
    <source>
        <dbReference type="Pfam" id="PF02601"/>
    </source>
</evidence>
<gene>
    <name evidence="8" type="ORF">SAMN04487850_1304</name>
</gene>
<feature type="domain" description="OB-fold nucleic acid binding" evidence="7">
    <location>
        <begin position="7"/>
        <end position="130"/>
    </location>
</feature>
<reference evidence="8 9" key="1">
    <citation type="submission" date="2016-10" db="EMBL/GenBank/DDBJ databases">
        <authorList>
            <person name="de Groot N.N."/>
        </authorList>
    </citation>
    <scope>NUCLEOTIDE SEQUENCE [LARGE SCALE GENOMIC DNA]</scope>
    <source>
        <strain evidence="8 9">TC2-24</strain>
    </source>
</reference>
<evidence type="ECO:0000256" key="2">
    <source>
        <dbReference type="ARBA" id="ARBA00022722"/>
    </source>
</evidence>
<dbReference type="InterPro" id="IPR003753">
    <property type="entry name" value="Exonuc_VII_L"/>
</dbReference>
<comment type="similarity">
    <text evidence="5">Belongs to the XseA family.</text>
</comment>
<evidence type="ECO:0000313" key="9">
    <source>
        <dbReference type="Proteomes" id="UP000199373"/>
    </source>
</evidence>
<dbReference type="PANTHER" id="PTHR30008">
    <property type="entry name" value="EXODEOXYRIBONUCLEASE 7 LARGE SUBUNIT"/>
    <property type="match status" value="1"/>
</dbReference>
<dbReference type="CDD" id="cd04489">
    <property type="entry name" value="ExoVII_LU_OBF"/>
    <property type="match status" value="1"/>
</dbReference>
<dbReference type="EMBL" id="FOIQ01000003">
    <property type="protein sequence ID" value="SEW04409.1"/>
    <property type="molecule type" value="Genomic_DNA"/>
</dbReference>
<keyword evidence="1" id="KW-0963">Cytoplasm</keyword>
<accession>A0A1I0NU19</accession>
<dbReference type="Pfam" id="PF13742">
    <property type="entry name" value="tRNA_anti_2"/>
    <property type="match status" value="1"/>
</dbReference>
<dbReference type="AlphaFoldDB" id="A0A1I0NU19"/>
<dbReference type="GO" id="GO:0005737">
    <property type="term" value="C:cytoplasm"/>
    <property type="evidence" value="ECO:0007669"/>
    <property type="project" value="UniProtKB-SubCell"/>
</dbReference>
<organism evidence="8 9">
    <name type="scientific">Prevotella aff. ruminicola Tc2-24</name>
    <dbReference type="NCBI Taxonomy" id="81582"/>
    <lineage>
        <taxon>Bacteria</taxon>
        <taxon>Pseudomonadati</taxon>
        <taxon>Bacteroidota</taxon>
        <taxon>Bacteroidia</taxon>
        <taxon>Bacteroidales</taxon>
        <taxon>Prevotellaceae</taxon>
        <taxon>Prevotella</taxon>
    </lineage>
</organism>
<dbReference type="GO" id="GO:0009318">
    <property type="term" value="C:exodeoxyribonuclease VII complex"/>
    <property type="evidence" value="ECO:0007669"/>
    <property type="project" value="UniProtKB-UniRule"/>
</dbReference>
<proteinExistence type="inferred from homology"/>
<dbReference type="Pfam" id="PF02601">
    <property type="entry name" value="Exonuc_VII_L"/>
    <property type="match status" value="1"/>
</dbReference>
<dbReference type="RefSeq" id="WP_091915485.1">
    <property type="nucleotide sequence ID" value="NZ_FOIQ01000003.1"/>
</dbReference>
<keyword evidence="2 5" id="KW-0540">Nuclease</keyword>
<keyword evidence="3 5" id="KW-0378">Hydrolase</keyword>
<evidence type="ECO:0000256" key="5">
    <source>
        <dbReference type="RuleBase" id="RU004355"/>
    </source>
</evidence>